<dbReference type="AlphaFoldDB" id="D4YX87"/>
<dbReference type="EMBL" id="AP010803">
    <property type="protein sequence ID" value="BAI94969.1"/>
    <property type="molecule type" value="Genomic_DNA"/>
</dbReference>
<proteinExistence type="predicted"/>
<gene>
    <name evidence="1" type="ordered locus">SJA_C1-01350</name>
</gene>
<dbReference type="STRING" id="452662.SJA_C1-01350"/>
<protein>
    <submittedName>
        <fullName evidence="1">Uncharacterized protein</fullName>
    </submittedName>
</protein>
<organism evidence="1 2">
    <name type="scientific">Sphingobium indicum (strain DSM 16413 / CCM 7287 / MTCC 6362 / UT26 / NBRC 101211 / UT26S)</name>
    <name type="common">Sphingobium japonicum</name>
    <dbReference type="NCBI Taxonomy" id="452662"/>
    <lineage>
        <taxon>Bacteria</taxon>
        <taxon>Pseudomonadati</taxon>
        <taxon>Pseudomonadota</taxon>
        <taxon>Alphaproteobacteria</taxon>
        <taxon>Sphingomonadales</taxon>
        <taxon>Sphingomonadaceae</taxon>
        <taxon>Sphingobium</taxon>
    </lineage>
</organism>
<name>D4YX87_SPHIU</name>
<keyword evidence="2" id="KW-1185">Reference proteome</keyword>
<evidence type="ECO:0000313" key="2">
    <source>
        <dbReference type="Proteomes" id="UP000007753"/>
    </source>
</evidence>
<evidence type="ECO:0000313" key="1">
    <source>
        <dbReference type="EMBL" id="BAI94969.1"/>
    </source>
</evidence>
<sequence length="89" mass="10047">MAILSDRQRQCRRSVLGRIDISEDVEPKMPAFREPERSVARQRGQIRKCREMANFGHCPTVTPDLIRGPAFLSECPPCPRQRDPGSSPG</sequence>
<reference evidence="1 2" key="1">
    <citation type="journal article" date="2010" name="J. Bacteriol.">
        <title>Complete genome sequence of the representative gamma-hexachlorocyclohexane-degrading bacterium Sphingobium japonicum UT26.</title>
        <authorList>
            <person name="Nagata Y."/>
            <person name="Ohtsubo Y."/>
            <person name="Endo R."/>
            <person name="Ichikawa N."/>
            <person name="Ankai A."/>
            <person name="Oguchi A."/>
            <person name="Fukui S."/>
            <person name="Fujita N."/>
            <person name="Tsuda M."/>
        </authorList>
    </citation>
    <scope>NUCLEOTIDE SEQUENCE [LARGE SCALE GENOMIC DNA]</scope>
    <source>
        <strain evidence="2">DSM 16413 / CCM 7287 / MTCC 6362 / UT26 / NBRC 101211 / UT26S</strain>
    </source>
</reference>
<dbReference type="Proteomes" id="UP000007753">
    <property type="component" value="Chromosome 1"/>
</dbReference>
<dbReference type="KEGG" id="sjp:SJA_C1-01350"/>
<dbReference type="HOGENOM" id="CLU_2453067_0_0_5"/>
<accession>D4YX87</accession>